<keyword evidence="1" id="KW-0808">Transferase</keyword>
<organism evidence="1 2">
    <name type="scientific">Xylanibacter ruminicola</name>
    <name type="common">Prevotella ruminicola</name>
    <dbReference type="NCBI Taxonomy" id="839"/>
    <lineage>
        <taxon>Bacteria</taxon>
        <taxon>Pseudomonadati</taxon>
        <taxon>Bacteroidota</taxon>
        <taxon>Bacteroidia</taxon>
        <taxon>Bacteroidales</taxon>
        <taxon>Prevotellaceae</taxon>
        <taxon>Xylanibacter</taxon>
    </lineage>
</organism>
<keyword evidence="1" id="KW-0418">Kinase</keyword>
<gene>
    <name evidence="1" type="ORF">SAMN05216463_12131</name>
</gene>
<dbReference type="AlphaFoldDB" id="A0A1M6XNE3"/>
<dbReference type="OrthoDB" id="9781180at2"/>
<name>A0A1M6XNE3_XYLRU</name>
<dbReference type="GO" id="GO:0016301">
    <property type="term" value="F:kinase activity"/>
    <property type="evidence" value="ECO:0007669"/>
    <property type="project" value="UniProtKB-KW"/>
</dbReference>
<dbReference type="Pfam" id="PF13189">
    <property type="entry name" value="Cytidylate_kin2"/>
    <property type="match status" value="1"/>
</dbReference>
<evidence type="ECO:0000313" key="2">
    <source>
        <dbReference type="Proteomes" id="UP000184130"/>
    </source>
</evidence>
<sequence length="212" mass="24539">MNRNEKFVITVNRELGSGGRTVGRLLAERLEVPFYDKVLIRALQEKYNLSVAEIERLKAQSNSWWANFKRVVGIGQAINPNLFLNQEDDEPETLTTEMIFQTEKEILLGMAQDESCIIAGRSAFFVLKSHPNHISILIQAPIECRIKRVMEHQKLSEEEAKKTINRVDKMREEYVKNFAKTSRYDTRNYDLVINMEGKSEEEAVDLILKYIG</sequence>
<reference evidence="1 2" key="1">
    <citation type="submission" date="2016-11" db="EMBL/GenBank/DDBJ databases">
        <authorList>
            <person name="Jaros S."/>
            <person name="Januszkiewicz K."/>
            <person name="Wedrychowicz H."/>
        </authorList>
    </citation>
    <scope>NUCLEOTIDE SEQUENCE [LARGE SCALE GENOMIC DNA]</scope>
    <source>
        <strain evidence="1 2">KHT3</strain>
    </source>
</reference>
<dbReference type="InterPro" id="IPR027417">
    <property type="entry name" value="P-loop_NTPase"/>
</dbReference>
<evidence type="ECO:0000313" key="1">
    <source>
        <dbReference type="EMBL" id="SHL07315.1"/>
    </source>
</evidence>
<dbReference type="EMBL" id="FRBD01000021">
    <property type="protein sequence ID" value="SHL07315.1"/>
    <property type="molecule type" value="Genomic_DNA"/>
</dbReference>
<proteinExistence type="predicted"/>
<dbReference type="Gene3D" id="3.40.50.300">
    <property type="entry name" value="P-loop containing nucleotide triphosphate hydrolases"/>
    <property type="match status" value="1"/>
</dbReference>
<accession>A0A1M6XNE3</accession>
<dbReference type="SUPFAM" id="SSF52540">
    <property type="entry name" value="P-loop containing nucleoside triphosphate hydrolases"/>
    <property type="match status" value="1"/>
</dbReference>
<protein>
    <submittedName>
        <fullName evidence="1">Cytidylate kinase</fullName>
    </submittedName>
</protein>
<dbReference type="Proteomes" id="UP000184130">
    <property type="component" value="Unassembled WGS sequence"/>
</dbReference>
<dbReference type="RefSeq" id="WP_073210396.1">
    <property type="nucleotide sequence ID" value="NZ_FRBD01000021.1"/>
</dbReference>